<accession>A0A6L2KJM9</accession>
<reference evidence="2" key="1">
    <citation type="journal article" date="2019" name="Sci. Rep.">
        <title>Draft genome of Tanacetum cinerariifolium, the natural source of mosquito coil.</title>
        <authorList>
            <person name="Yamashiro T."/>
            <person name="Shiraishi A."/>
            <person name="Satake H."/>
            <person name="Nakayama K."/>
        </authorList>
    </citation>
    <scope>NUCLEOTIDE SEQUENCE</scope>
</reference>
<protein>
    <submittedName>
        <fullName evidence="2">Retrotransposon Orf1</fullName>
    </submittedName>
</protein>
<gene>
    <name evidence="2" type="ORF">Tci_020032</name>
</gene>
<feature type="region of interest" description="Disordered" evidence="1">
    <location>
        <begin position="185"/>
        <end position="220"/>
    </location>
</feature>
<comment type="caution">
    <text evidence="2">The sequence shown here is derived from an EMBL/GenBank/DDBJ whole genome shotgun (WGS) entry which is preliminary data.</text>
</comment>
<evidence type="ECO:0000256" key="1">
    <source>
        <dbReference type="SAM" id="MobiDB-lite"/>
    </source>
</evidence>
<proteinExistence type="predicted"/>
<dbReference type="AlphaFoldDB" id="A0A6L2KJM9"/>
<organism evidence="2">
    <name type="scientific">Tanacetum cinerariifolium</name>
    <name type="common">Dalmatian daisy</name>
    <name type="synonym">Chrysanthemum cinerariifolium</name>
    <dbReference type="NCBI Taxonomy" id="118510"/>
    <lineage>
        <taxon>Eukaryota</taxon>
        <taxon>Viridiplantae</taxon>
        <taxon>Streptophyta</taxon>
        <taxon>Embryophyta</taxon>
        <taxon>Tracheophyta</taxon>
        <taxon>Spermatophyta</taxon>
        <taxon>Magnoliopsida</taxon>
        <taxon>eudicotyledons</taxon>
        <taxon>Gunneridae</taxon>
        <taxon>Pentapetalae</taxon>
        <taxon>asterids</taxon>
        <taxon>campanulids</taxon>
        <taxon>Asterales</taxon>
        <taxon>Asteraceae</taxon>
        <taxon>Asteroideae</taxon>
        <taxon>Anthemideae</taxon>
        <taxon>Anthemidinae</taxon>
        <taxon>Tanacetum</taxon>
    </lineage>
</organism>
<name>A0A6L2KJM9_TANCI</name>
<dbReference type="EMBL" id="BKCJ010002365">
    <property type="protein sequence ID" value="GEU48054.1"/>
    <property type="molecule type" value="Genomic_DNA"/>
</dbReference>
<sequence length="410" mass="46501">MGDENPIRTLGDYSKPSHEGYRNTIELSVGNNVVPLRSDTIRLVQNRCSFHRLRSKDPIQHLKDFLKLVDSLDLDGDNRKRTLVPMTLNIAWKTSNMPLLTTHPRVPIKRETSKFEADFKQHQSEMTNKIDTVLKAITDRIAGALPSDTFKNPKLSVSSVLSARSYPITDPQCSTQIHGSINAITDQPKQQSDSHNDKTEENEEEEKDSPENTQSTPLDPSVSFITKKVLNSIHSSNRSDWFPHRPMLNSFTPKRKMAIKLDPSENSSVGVSSFTWRIKGMHVFVGNFTYVVDFMTVEGISSIINLRLSQVVLGKPFIEISNMTHDPSEGVVRFTNGNDEVAYKMPHKIEQYNSLSNLEKEHTKSVYLRSDEDKRKGVECVMSKILRFYKKCLELGPEYLTGVDDEGEVT</sequence>
<evidence type="ECO:0000313" key="2">
    <source>
        <dbReference type="EMBL" id="GEU48054.1"/>
    </source>
</evidence>